<keyword evidence="5 8" id="KW-0812">Transmembrane</keyword>
<feature type="transmembrane region" description="Helical" evidence="8">
    <location>
        <begin position="308"/>
        <end position="327"/>
    </location>
</feature>
<evidence type="ECO:0000256" key="8">
    <source>
        <dbReference type="SAM" id="Phobius"/>
    </source>
</evidence>
<proteinExistence type="inferred from homology"/>
<evidence type="ECO:0000256" key="6">
    <source>
        <dbReference type="ARBA" id="ARBA00022989"/>
    </source>
</evidence>
<dbReference type="AlphaFoldDB" id="A6TLM8"/>
<protein>
    <submittedName>
        <fullName evidence="9">Spore germination protein</fullName>
    </submittedName>
</protein>
<accession>A6TLM8</accession>
<keyword evidence="10" id="KW-1185">Reference proteome</keyword>
<evidence type="ECO:0000256" key="3">
    <source>
        <dbReference type="ARBA" id="ARBA00022448"/>
    </source>
</evidence>
<dbReference type="GO" id="GO:0009847">
    <property type="term" value="P:spore germination"/>
    <property type="evidence" value="ECO:0007669"/>
    <property type="project" value="InterPro"/>
</dbReference>
<gene>
    <name evidence="9" type="ordered locus">Amet_0871</name>
</gene>
<feature type="transmembrane region" description="Helical" evidence="8">
    <location>
        <begin position="221"/>
        <end position="244"/>
    </location>
</feature>
<feature type="transmembrane region" description="Helical" evidence="8">
    <location>
        <begin position="85"/>
        <end position="108"/>
    </location>
</feature>
<organism evidence="9 10">
    <name type="scientific">Alkaliphilus metalliredigens (strain QYMF)</name>
    <dbReference type="NCBI Taxonomy" id="293826"/>
    <lineage>
        <taxon>Bacteria</taxon>
        <taxon>Bacillati</taxon>
        <taxon>Bacillota</taxon>
        <taxon>Clostridia</taxon>
        <taxon>Peptostreptococcales</taxon>
        <taxon>Natronincolaceae</taxon>
        <taxon>Alkaliphilus</taxon>
    </lineage>
</organism>
<comment type="subcellular location">
    <subcellularLocation>
        <location evidence="1">Membrane</location>
        <topology evidence="1">Multi-pass membrane protein</topology>
    </subcellularLocation>
</comment>
<dbReference type="Pfam" id="PF03845">
    <property type="entry name" value="Spore_permease"/>
    <property type="match status" value="1"/>
</dbReference>
<dbReference type="RefSeq" id="WP_012062139.1">
    <property type="nucleotide sequence ID" value="NC_009633.1"/>
</dbReference>
<dbReference type="OrthoDB" id="1931502at2"/>
<keyword evidence="3" id="KW-0813">Transport</keyword>
<comment type="similarity">
    <text evidence="2">Belongs to the amino acid-polyamine-organocation (APC) superfamily. Spore germination protein (SGP) (TC 2.A.3.9) family.</text>
</comment>
<feature type="transmembrane region" description="Helical" evidence="8">
    <location>
        <begin position="271"/>
        <end position="296"/>
    </location>
</feature>
<keyword evidence="7 8" id="KW-0472">Membrane</keyword>
<keyword evidence="4" id="KW-0309">Germination</keyword>
<dbReference type="KEGG" id="amt:Amet_0871"/>
<dbReference type="eggNOG" id="COG0531">
    <property type="taxonomic scope" value="Bacteria"/>
</dbReference>
<keyword evidence="6 8" id="KW-1133">Transmembrane helix</keyword>
<dbReference type="Proteomes" id="UP000001572">
    <property type="component" value="Chromosome"/>
</dbReference>
<feature type="transmembrane region" description="Helical" evidence="8">
    <location>
        <begin position="150"/>
        <end position="169"/>
    </location>
</feature>
<evidence type="ECO:0000313" key="10">
    <source>
        <dbReference type="Proteomes" id="UP000001572"/>
    </source>
</evidence>
<evidence type="ECO:0000256" key="7">
    <source>
        <dbReference type="ARBA" id="ARBA00023136"/>
    </source>
</evidence>
<dbReference type="HOGENOM" id="CLU_047547_0_2_9"/>
<feature type="transmembrane region" description="Helical" evidence="8">
    <location>
        <begin position="189"/>
        <end position="209"/>
    </location>
</feature>
<sequence length="368" mass="41184">MISKYRNGEISSGQSYIMIISMMVGTGILGLARSAAAISQQDAWISVLLNGLSIGFMVGLIIFVISKFPNCTFFQYTSFLLSKPIAYVIVCLYGFYAVLTTSVIIRLLCELIGTWFLPKTPLFVISFIIVLTLIYITKDGLTSVGRFNEIVVFSIIPFIFLMFPSLSQASLLNLRPVGGSGFTNIIKGVIPSFYAFAGYEVLLLIYPYISNKNKNNLKYSVVSIIFVTLLYTSMVASQIALFGYQEIADILYTFIHYLDVLDFPIIERIEIFFTFFWTFSVLGTLTIQYIAGCIAFQSILKVKKINTFVYFLAPIVFILSLLPQNSVKVVSISEIIGKANIGFGFVLPILLLLMYILKGKRVNHEKGM</sequence>
<feature type="transmembrane region" description="Helical" evidence="8">
    <location>
        <begin position="44"/>
        <end position="65"/>
    </location>
</feature>
<dbReference type="Gene3D" id="1.20.1740.10">
    <property type="entry name" value="Amino acid/polyamine transporter I"/>
    <property type="match status" value="1"/>
</dbReference>
<evidence type="ECO:0000256" key="1">
    <source>
        <dbReference type="ARBA" id="ARBA00004141"/>
    </source>
</evidence>
<evidence type="ECO:0000313" key="9">
    <source>
        <dbReference type="EMBL" id="ABR47096.1"/>
    </source>
</evidence>
<feature type="transmembrane region" description="Helical" evidence="8">
    <location>
        <begin position="16"/>
        <end position="38"/>
    </location>
</feature>
<dbReference type="InterPro" id="IPR004761">
    <property type="entry name" value="Spore_GerAB"/>
</dbReference>
<dbReference type="NCBIfam" id="TIGR00912">
    <property type="entry name" value="2A0309"/>
    <property type="match status" value="1"/>
</dbReference>
<name>A6TLM8_ALKMQ</name>
<dbReference type="PANTHER" id="PTHR34975:SF2">
    <property type="entry name" value="SPORE GERMINATION PROTEIN A2"/>
    <property type="match status" value="1"/>
</dbReference>
<reference evidence="10" key="1">
    <citation type="journal article" date="2016" name="Genome Announc.">
        <title>Complete genome sequence of Alkaliphilus metalliredigens strain QYMF, an alkaliphilic and metal-reducing bacterium isolated from borax-contaminated leachate ponds.</title>
        <authorList>
            <person name="Hwang C."/>
            <person name="Copeland A."/>
            <person name="Lucas S."/>
            <person name="Lapidus A."/>
            <person name="Barry K."/>
            <person name="Detter J.C."/>
            <person name="Glavina Del Rio T."/>
            <person name="Hammon N."/>
            <person name="Israni S."/>
            <person name="Dalin E."/>
            <person name="Tice H."/>
            <person name="Pitluck S."/>
            <person name="Chertkov O."/>
            <person name="Brettin T."/>
            <person name="Bruce D."/>
            <person name="Han C."/>
            <person name="Schmutz J."/>
            <person name="Larimer F."/>
            <person name="Land M.L."/>
            <person name="Hauser L."/>
            <person name="Kyrpides N."/>
            <person name="Mikhailova N."/>
            <person name="Ye Q."/>
            <person name="Zhou J."/>
            <person name="Richardson P."/>
            <person name="Fields M.W."/>
        </authorList>
    </citation>
    <scope>NUCLEOTIDE SEQUENCE [LARGE SCALE GENOMIC DNA]</scope>
    <source>
        <strain evidence="10">QYMF</strain>
    </source>
</reference>
<dbReference type="GO" id="GO:0016020">
    <property type="term" value="C:membrane"/>
    <property type="evidence" value="ECO:0007669"/>
    <property type="project" value="UniProtKB-SubCell"/>
</dbReference>
<evidence type="ECO:0000256" key="2">
    <source>
        <dbReference type="ARBA" id="ARBA00007998"/>
    </source>
</evidence>
<feature type="transmembrane region" description="Helical" evidence="8">
    <location>
        <begin position="120"/>
        <end position="138"/>
    </location>
</feature>
<evidence type="ECO:0000256" key="5">
    <source>
        <dbReference type="ARBA" id="ARBA00022692"/>
    </source>
</evidence>
<dbReference type="STRING" id="293826.Amet_0871"/>
<dbReference type="EMBL" id="CP000724">
    <property type="protein sequence ID" value="ABR47096.1"/>
    <property type="molecule type" value="Genomic_DNA"/>
</dbReference>
<evidence type="ECO:0000256" key="4">
    <source>
        <dbReference type="ARBA" id="ARBA00022544"/>
    </source>
</evidence>
<feature type="transmembrane region" description="Helical" evidence="8">
    <location>
        <begin position="339"/>
        <end position="357"/>
    </location>
</feature>
<dbReference type="PANTHER" id="PTHR34975">
    <property type="entry name" value="SPORE GERMINATION PROTEIN A2"/>
    <property type="match status" value="1"/>
</dbReference>